<evidence type="ECO:0000256" key="3">
    <source>
        <dbReference type="ARBA" id="ARBA00022989"/>
    </source>
</evidence>
<feature type="domain" description="Yip1" evidence="6">
    <location>
        <begin position="16"/>
        <end position="163"/>
    </location>
</feature>
<reference evidence="7" key="2">
    <citation type="submission" date="2019-02" db="EMBL/GenBank/DDBJ databases">
        <authorList>
            <person name="Chen S.-C."/>
            <person name="Chien H.-H."/>
            <person name="Lai M.-C."/>
        </authorList>
    </citation>
    <scope>NUCLEOTIDE SEQUENCE</scope>
    <source>
        <strain evidence="7">N2F9704</strain>
    </source>
</reference>
<dbReference type="Pfam" id="PF04893">
    <property type="entry name" value="Yip1"/>
    <property type="match status" value="1"/>
</dbReference>
<evidence type="ECO:0000256" key="5">
    <source>
        <dbReference type="SAM" id="Phobius"/>
    </source>
</evidence>
<feature type="transmembrane region" description="Helical" evidence="5">
    <location>
        <begin position="111"/>
        <end position="135"/>
    </location>
</feature>
<accession>A0A8A3S3Z3</accession>
<feature type="transmembrane region" description="Helical" evidence="5">
    <location>
        <begin position="147"/>
        <end position="176"/>
    </location>
</feature>
<dbReference type="KEGG" id="maqe:RJ40_05555"/>
<dbReference type="EMBL" id="CP036172">
    <property type="protein sequence ID" value="QSZ66997.1"/>
    <property type="molecule type" value="Genomic_DNA"/>
</dbReference>
<comment type="subcellular location">
    <subcellularLocation>
        <location evidence="1">Membrane</location>
        <topology evidence="1">Multi-pass membrane protein</topology>
    </subcellularLocation>
</comment>
<evidence type="ECO:0000256" key="2">
    <source>
        <dbReference type="ARBA" id="ARBA00022692"/>
    </source>
</evidence>
<sequence length="183" mass="19432">MNPTTPGASYLHLMIRTLTHPAGAFQEVRAMSAGAVLVYGLGIVLFNLLMTVLLAMTSGFTPELLLPVAVSSILVVCLGGFWLHLFVYGLGGRSGVGTTFKVVILGLTPTALLGWIPGVALVGFLWSFVILYFGLQELQEFSKGEAALALVLVFGIPLLVLAVLAVTPGFSVFWLAPGRITWV</sequence>
<evidence type="ECO:0000256" key="4">
    <source>
        <dbReference type="ARBA" id="ARBA00023136"/>
    </source>
</evidence>
<dbReference type="InterPro" id="IPR006977">
    <property type="entry name" value="Yip1_dom"/>
</dbReference>
<evidence type="ECO:0000256" key="1">
    <source>
        <dbReference type="ARBA" id="ARBA00004141"/>
    </source>
</evidence>
<name>A0A8A3S3Z3_9EURY</name>
<keyword evidence="8" id="KW-1185">Reference proteome</keyword>
<proteinExistence type="predicted"/>
<keyword evidence="4 5" id="KW-0472">Membrane</keyword>
<keyword evidence="3 5" id="KW-1133">Transmembrane helix</keyword>
<dbReference type="GO" id="GO:0016020">
    <property type="term" value="C:membrane"/>
    <property type="evidence" value="ECO:0007669"/>
    <property type="project" value="UniProtKB-SubCell"/>
</dbReference>
<gene>
    <name evidence="7" type="ORF">RJ40_05555</name>
</gene>
<reference evidence="7" key="1">
    <citation type="journal article" date="2001" name="Int. J. Syst. Evol. Microbiol.">
        <title>Methanofollis aquaemaris sp. nov., a methanogen isolated from an aquaculture fish pond.</title>
        <authorList>
            <person name="Lai M.C."/>
            <person name="Chen S.C."/>
        </authorList>
    </citation>
    <scope>NUCLEOTIDE SEQUENCE</scope>
    <source>
        <strain evidence="7">N2F9704</strain>
    </source>
</reference>
<evidence type="ECO:0000259" key="6">
    <source>
        <dbReference type="Pfam" id="PF04893"/>
    </source>
</evidence>
<evidence type="ECO:0000313" key="7">
    <source>
        <dbReference type="EMBL" id="QSZ66997.1"/>
    </source>
</evidence>
<keyword evidence="2 5" id="KW-0812">Transmembrane</keyword>
<protein>
    <recommendedName>
        <fullName evidence="6">Yip1 domain-containing protein</fullName>
    </recommendedName>
</protein>
<evidence type="ECO:0000313" key="8">
    <source>
        <dbReference type="Proteomes" id="UP001042704"/>
    </source>
</evidence>
<dbReference type="AlphaFoldDB" id="A0A8A3S3Z3"/>
<feature type="transmembrane region" description="Helical" evidence="5">
    <location>
        <begin position="36"/>
        <end position="57"/>
    </location>
</feature>
<organism evidence="7 8">
    <name type="scientific">Methanofollis aquaemaris</name>
    <dbReference type="NCBI Taxonomy" id="126734"/>
    <lineage>
        <taxon>Archaea</taxon>
        <taxon>Methanobacteriati</taxon>
        <taxon>Methanobacteriota</taxon>
        <taxon>Stenosarchaea group</taxon>
        <taxon>Methanomicrobia</taxon>
        <taxon>Methanomicrobiales</taxon>
        <taxon>Methanomicrobiaceae</taxon>
        <taxon>Methanofollis</taxon>
    </lineage>
</organism>
<dbReference type="Proteomes" id="UP001042704">
    <property type="component" value="Chromosome"/>
</dbReference>
<feature type="transmembrane region" description="Helical" evidence="5">
    <location>
        <begin position="64"/>
        <end position="91"/>
    </location>
</feature>